<comment type="caution">
    <text evidence="6">The sequence shown here is derived from an EMBL/GenBank/DDBJ whole genome shotgun (WGS) entry which is preliminary data.</text>
</comment>
<evidence type="ECO:0000256" key="4">
    <source>
        <dbReference type="SAM" id="Phobius"/>
    </source>
</evidence>
<evidence type="ECO:0000313" key="7">
    <source>
        <dbReference type="Proteomes" id="UP000177328"/>
    </source>
</evidence>
<dbReference type="Proteomes" id="UP000177328">
    <property type="component" value="Unassembled WGS sequence"/>
</dbReference>
<evidence type="ECO:0000256" key="3">
    <source>
        <dbReference type="SAM" id="MobiDB-lite"/>
    </source>
</evidence>
<evidence type="ECO:0000256" key="1">
    <source>
        <dbReference type="ARBA" id="ARBA00022723"/>
    </source>
</evidence>
<sequence length="156" mass="16938">MTKTTIAVIIAVIILLFAGLWYVNKSRSEKTEVENEGQVIQPSSSPVLTASPSAQTNSTDSAMTETVQEFAVDGSNFKFTPSTLTVKKGLPVKITFKSIQGFHDLRIEGLNIGTKQIATGASDIVTFTPDKVGTFEYYCSIGQHRQMGMKGMLVVQ</sequence>
<reference evidence="6 7" key="1">
    <citation type="journal article" date="2016" name="Nat. Commun.">
        <title>Thousands of microbial genomes shed light on interconnected biogeochemical processes in an aquifer system.</title>
        <authorList>
            <person name="Anantharaman K."/>
            <person name="Brown C.T."/>
            <person name="Hug L.A."/>
            <person name="Sharon I."/>
            <person name="Castelle C.J."/>
            <person name="Probst A.J."/>
            <person name="Thomas B.C."/>
            <person name="Singh A."/>
            <person name="Wilkins M.J."/>
            <person name="Karaoz U."/>
            <person name="Brodie E.L."/>
            <person name="Williams K.H."/>
            <person name="Hubbard S.S."/>
            <person name="Banfield J.F."/>
        </authorList>
    </citation>
    <scope>NUCLEOTIDE SEQUENCE [LARGE SCALE GENOMIC DNA]</scope>
</reference>
<gene>
    <name evidence="6" type="ORF">A3D25_02800</name>
</gene>
<evidence type="ECO:0000259" key="5">
    <source>
        <dbReference type="Pfam" id="PF13473"/>
    </source>
</evidence>
<name>A0A1F5KJ53_9BACT</name>
<keyword evidence="4" id="KW-0472">Membrane</keyword>
<dbReference type="Gene3D" id="2.60.40.420">
    <property type="entry name" value="Cupredoxins - blue copper proteins"/>
    <property type="match status" value="1"/>
</dbReference>
<dbReference type="SUPFAM" id="SSF49503">
    <property type="entry name" value="Cupredoxins"/>
    <property type="match status" value="1"/>
</dbReference>
<dbReference type="InterPro" id="IPR028096">
    <property type="entry name" value="EfeO_Cupredoxin"/>
</dbReference>
<dbReference type="PROSITE" id="PS00079">
    <property type="entry name" value="MULTICOPPER_OXIDASE1"/>
    <property type="match status" value="1"/>
</dbReference>
<evidence type="ECO:0000313" key="6">
    <source>
        <dbReference type="EMBL" id="OGE40942.1"/>
    </source>
</evidence>
<dbReference type="GO" id="GO:0046872">
    <property type="term" value="F:metal ion binding"/>
    <property type="evidence" value="ECO:0007669"/>
    <property type="project" value="UniProtKB-KW"/>
</dbReference>
<keyword evidence="4" id="KW-0812">Transmembrane</keyword>
<feature type="domain" description="EfeO-type cupredoxin-like" evidence="5">
    <location>
        <begin position="61"/>
        <end position="155"/>
    </location>
</feature>
<keyword evidence="1" id="KW-0479">Metal-binding</keyword>
<dbReference type="Pfam" id="PF13473">
    <property type="entry name" value="Cupredoxin_1"/>
    <property type="match status" value="1"/>
</dbReference>
<dbReference type="InterPro" id="IPR033138">
    <property type="entry name" value="Cu_oxidase_CS"/>
</dbReference>
<keyword evidence="4" id="KW-1133">Transmembrane helix</keyword>
<dbReference type="EMBL" id="MFDD01000003">
    <property type="protein sequence ID" value="OGE40942.1"/>
    <property type="molecule type" value="Genomic_DNA"/>
</dbReference>
<dbReference type="PANTHER" id="PTHR38439:SF3">
    <property type="entry name" value="COPPER-RESISTANT CUPROPROTEIN COPI"/>
    <property type="match status" value="1"/>
</dbReference>
<dbReference type="InterPro" id="IPR050845">
    <property type="entry name" value="Cu-binding_ET"/>
</dbReference>
<keyword evidence="2" id="KW-0186">Copper</keyword>
<organism evidence="6 7">
    <name type="scientific">Candidatus Daviesbacteria bacterium RIFCSPHIGHO2_02_FULL_43_12</name>
    <dbReference type="NCBI Taxonomy" id="1797776"/>
    <lineage>
        <taxon>Bacteria</taxon>
        <taxon>Candidatus Daviesiibacteriota</taxon>
    </lineage>
</organism>
<evidence type="ECO:0000256" key="2">
    <source>
        <dbReference type="ARBA" id="ARBA00023008"/>
    </source>
</evidence>
<dbReference type="PANTHER" id="PTHR38439">
    <property type="entry name" value="AURACYANIN-B"/>
    <property type="match status" value="1"/>
</dbReference>
<proteinExistence type="predicted"/>
<dbReference type="AlphaFoldDB" id="A0A1F5KJ53"/>
<feature type="region of interest" description="Disordered" evidence="3">
    <location>
        <begin position="32"/>
        <end position="61"/>
    </location>
</feature>
<accession>A0A1F5KJ53</accession>
<feature type="compositionally biased region" description="Polar residues" evidence="3">
    <location>
        <begin position="38"/>
        <end position="61"/>
    </location>
</feature>
<dbReference type="InterPro" id="IPR008972">
    <property type="entry name" value="Cupredoxin"/>
</dbReference>
<feature type="transmembrane region" description="Helical" evidence="4">
    <location>
        <begin position="6"/>
        <end position="23"/>
    </location>
</feature>
<protein>
    <recommendedName>
        <fullName evidence="5">EfeO-type cupredoxin-like domain-containing protein</fullName>
    </recommendedName>
</protein>